<organism evidence="2 3">
    <name type="scientific">Acropora cervicornis</name>
    <name type="common">Staghorn coral</name>
    <dbReference type="NCBI Taxonomy" id="6130"/>
    <lineage>
        <taxon>Eukaryota</taxon>
        <taxon>Metazoa</taxon>
        <taxon>Cnidaria</taxon>
        <taxon>Anthozoa</taxon>
        <taxon>Hexacorallia</taxon>
        <taxon>Scleractinia</taxon>
        <taxon>Astrocoeniina</taxon>
        <taxon>Acroporidae</taxon>
        <taxon>Acropora</taxon>
    </lineage>
</organism>
<gene>
    <name evidence="2" type="ORF">P5673_032604</name>
</gene>
<dbReference type="EMBL" id="JARQWQ010000186">
    <property type="protein sequence ID" value="KAK2547408.1"/>
    <property type="molecule type" value="Genomic_DNA"/>
</dbReference>
<dbReference type="AlphaFoldDB" id="A0AAD9PR05"/>
<evidence type="ECO:0000313" key="3">
    <source>
        <dbReference type="Proteomes" id="UP001249851"/>
    </source>
</evidence>
<feature type="compositionally biased region" description="Polar residues" evidence="1">
    <location>
        <begin position="1"/>
        <end position="13"/>
    </location>
</feature>
<evidence type="ECO:0000313" key="2">
    <source>
        <dbReference type="EMBL" id="KAK2547408.1"/>
    </source>
</evidence>
<keyword evidence="3" id="KW-1185">Reference proteome</keyword>
<sequence>RQAKTSVTSNGQSPDDKQECSASTLKKQLDTTLQEKETASVLTFDQLVSQCQSAMFCSYDSKPEV</sequence>
<comment type="caution">
    <text evidence="2">The sequence shown here is derived from an EMBL/GenBank/DDBJ whole genome shotgun (WGS) entry which is preliminary data.</text>
</comment>
<evidence type="ECO:0000256" key="1">
    <source>
        <dbReference type="SAM" id="MobiDB-lite"/>
    </source>
</evidence>
<proteinExistence type="predicted"/>
<dbReference type="Proteomes" id="UP001249851">
    <property type="component" value="Unassembled WGS sequence"/>
</dbReference>
<accession>A0AAD9PR05</accession>
<reference evidence="2" key="1">
    <citation type="journal article" date="2023" name="G3 (Bethesda)">
        <title>Whole genome assembly and annotation of the endangered Caribbean coral Acropora cervicornis.</title>
        <authorList>
            <person name="Selwyn J.D."/>
            <person name="Vollmer S.V."/>
        </authorList>
    </citation>
    <scope>NUCLEOTIDE SEQUENCE</scope>
    <source>
        <strain evidence="2">K2</strain>
    </source>
</reference>
<reference evidence="2" key="2">
    <citation type="journal article" date="2023" name="Science">
        <title>Genomic signatures of disease resistance in endangered staghorn corals.</title>
        <authorList>
            <person name="Vollmer S.V."/>
            <person name="Selwyn J.D."/>
            <person name="Despard B.A."/>
            <person name="Roesel C.L."/>
        </authorList>
    </citation>
    <scope>NUCLEOTIDE SEQUENCE</scope>
    <source>
        <strain evidence="2">K2</strain>
    </source>
</reference>
<feature type="non-terminal residue" evidence="2">
    <location>
        <position position="1"/>
    </location>
</feature>
<name>A0AAD9PR05_ACRCE</name>
<feature type="region of interest" description="Disordered" evidence="1">
    <location>
        <begin position="1"/>
        <end position="23"/>
    </location>
</feature>
<protein>
    <submittedName>
        <fullName evidence="2">Uncharacterized protein</fullName>
    </submittedName>
</protein>